<dbReference type="Proteomes" id="UP000245771">
    <property type="component" value="Unassembled WGS sequence"/>
</dbReference>
<evidence type="ECO:0000313" key="11">
    <source>
        <dbReference type="EMBL" id="PWN34129.1"/>
    </source>
</evidence>
<dbReference type="GeneID" id="37022280"/>
<dbReference type="Pfam" id="PF06703">
    <property type="entry name" value="SPC25"/>
    <property type="match status" value="1"/>
</dbReference>
<evidence type="ECO:0000256" key="9">
    <source>
        <dbReference type="SAM" id="MobiDB-lite"/>
    </source>
</evidence>
<keyword evidence="5" id="KW-0256">Endoplasmic reticulum</keyword>
<gene>
    <name evidence="11" type="ORF">FA14DRAFT_173843</name>
</gene>
<dbReference type="PANTHER" id="PTHR13085">
    <property type="entry name" value="MICROSOMAL SIGNAL PEPTIDASE 25 KDA SUBUNIT"/>
    <property type="match status" value="1"/>
</dbReference>
<dbReference type="EMBL" id="KZ819604">
    <property type="protein sequence ID" value="PWN34129.1"/>
    <property type="molecule type" value="Genomic_DNA"/>
</dbReference>
<evidence type="ECO:0000256" key="4">
    <source>
        <dbReference type="ARBA" id="ARBA00022692"/>
    </source>
</evidence>
<feature type="region of interest" description="Disordered" evidence="9">
    <location>
        <begin position="52"/>
        <end position="84"/>
    </location>
</feature>
<evidence type="ECO:0000256" key="5">
    <source>
        <dbReference type="ARBA" id="ARBA00022824"/>
    </source>
</evidence>
<dbReference type="AlphaFoldDB" id="A0A316V949"/>
<evidence type="ECO:0000256" key="7">
    <source>
        <dbReference type="ARBA" id="ARBA00023136"/>
    </source>
</evidence>
<evidence type="ECO:0000256" key="1">
    <source>
        <dbReference type="ARBA" id="ARBA00004477"/>
    </source>
</evidence>
<name>A0A316V949_9BASI</name>
<keyword evidence="12" id="KW-1185">Reference proteome</keyword>
<dbReference type="PANTHER" id="PTHR13085:SF0">
    <property type="entry name" value="SIGNAL PEPTIDASE COMPLEX SUBUNIT 2"/>
    <property type="match status" value="1"/>
</dbReference>
<comment type="subcellular location">
    <subcellularLocation>
        <location evidence="1">Endoplasmic reticulum membrane</location>
        <topology evidence="1">Multi-pass membrane protein</topology>
    </subcellularLocation>
</comment>
<dbReference type="GO" id="GO:0006465">
    <property type="term" value="P:signal peptide processing"/>
    <property type="evidence" value="ECO:0007669"/>
    <property type="project" value="InterPro"/>
</dbReference>
<keyword evidence="6 10" id="KW-1133">Transmembrane helix</keyword>
<evidence type="ECO:0000313" key="12">
    <source>
        <dbReference type="Proteomes" id="UP000245771"/>
    </source>
</evidence>
<evidence type="ECO:0000256" key="6">
    <source>
        <dbReference type="ARBA" id="ARBA00022989"/>
    </source>
</evidence>
<feature type="transmembrane region" description="Helical" evidence="10">
    <location>
        <begin position="142"/>
        <end position="168"/>
    </location>
</feature>
<evidence type="ECO:0000256" key="2">
    <source>
        <dbReference type="ARBA" id="ARBA00007324"/>
    </source>
</evidence>
<evidence type="ECO:0000256" key="3">
    <source>
        <dbReference type="ARBA" id="ARBA00017057"/>
    </source>
</evidence>
<dbReference type="InterPro" id="IPR009582">
    <property type="entry name" value="Spc2/SPCS2"/>
</dbReference>
<dbReference type="GO" id="GO:0005787">
    <property type="term" value="C:signal peptidase complex"/>
    <property type="evidence" value="ECO:0007669"/>
    <property type="project" value="InterPro"/>
</dbReference>
<keyword evidence="7 10" id="KW-0472">Membrane</keyword>
<evidence type="ECO:0000256" key="8">
    <source>
        <dbReference type="ARBA" id="ARBA00045608"/>
    </source>
</evidence>
<proteinExistence type="inferred from homology"/>
<protein>
    <recommendedName>
        <fullName evidence="3">Signal peptidase complex subunit 2</fullName>
    </recommendedName>
</protein>
<reference evidence="11 12" key="1">
    <citation type="journal article" date="2018" name="Mol. Biol. Evol.">
        <title>Broad Genomic Sampling Reveals a Smut Pathogenic Ancestry of the Fungal Clade Ustilaginomycotina.</title>
        <authorList>
            <person name="Kijpornyongpan T."/>
            <person name="Mondo S.J."/>
            <person name="Barry K."/>
            <person name="Sandor L."/>
            <person name="Lee J."/>
            <person name="Lipzen A."/>
            <person name="Pangilinan J."/>
            <person name="LaButti K."/>
            <person name="Hainaut M."/>
            <person name="Henrissat B."/>
            <person name="Grigoriev I.V."/>
            <person name="Spatafora J.W."/>
            <person name="Aime M.C."/>
        </authorList>
    </citation>
    <scope>NUCLEOTIDE SEQUENCE [LARGE SCALE GENOMIC DNA]</scope>
    <source>
        <strain evidence="11 12">MCA 3882</strain>
    </source>
</reference>
<dbReference type="InParanoid" id="A0A316V949"/>
<dbReference type="GO" id="GO:0045047">
    <property type="term" value="P:protein targeting to ER"/>
    <property type="evidence" value="ECO:0007669"/>
    <property type="project" value="TreeGrafter"/>
</dbReference>
<accession>A0A316V949</accession>
<feature type="transmembrane region" description="Helical" evidence="10">
    <location>
        <begin position="110"/>
        <end position="130"/>
    </location>
</feature>
<keyword evidence="4 10" id="KW-0812">Transmembrane</keyword>
<comment type="function">
    <text evidence="8">Component of the signal peptidase complex (SPC) which catalyzes the cleavage of N-terminal signal sequences from nascent proteins as they are translocated into the lumen of the endoplasmic reticulum. Enhances the enzymatic activity of SPC and facilitates the interactions between different components of the translocation site.</text>
</comment>
<evidence type="ECO:0000256" key="10">
    <source>
        <dbReference type="SAM" id="Phobius"/>
    </source>
</evidence>
<comment type="similarity">
    <text evidence="2">Belongs to the SPCS2 family.</text>
</comment>
<dbReference type="OrthoDB" id="29558at2759"/>
<sequence>MANSKEKDAISNGKEQLIAPEERIYVDNSSLLELKTACDEAVERILTRTSMSSSLAPAPGLSPSGSGASSPTSPTSPSSSTASLLRVPADASTEPFPPFKASHFHTDFRLAIGFIGSAIMIGTSVWSYFIEKEWQKNKHACGIAVVIYAVLMIIAGIDSYYTASTIFVGKRKMLAKRIETERLTIASPALPKPITAKTASADGKKWTTPPVYTLTIDYTRKSNGGKSLLREAKNKKVELGHLGEWFTEEGEFCEDIFEQRLISGLEKAFGQ</sequence>
<organism evidence="11 12">
    <name type="scientific">Meira miltonrushii</name>
    <dbReference type="NCBI Taxonomy" id="1280837"/>
    <lineage>
        <taxon>Eukaryota</taxon>
        <taxon>Fungi</taxon>
        <taxon>Dikarya</taxon>
        <taxon>Basidiomycota</taxon>
        <taxon>Ustilaginomycotina</taxon>
        <taxon>Exobasidiomycetes</taxon>
        <taxon>Exobasidiales</taxon>
        <taxon>Brachybasidiaceae</taxon>
        <taxon>Meira</taxon>
    </lineage>
</organism>
<dbReference type="STRING" id="1280837.A0A316V949"/>
<dbReference type="RefSeq" id="XP_025354431.1">
    <property type="nucleotide sequence ID" value="XM_025500499.1"/>
</dbReference>